<evidence type="ECO:0000256" key="1">
    <source>
        <dbReference type="SAM" id="MobiDB-lite"/>
    </source>
</evidence>
<dbReference type="PANTHER" id="PTHR35333">
    <property type="entry name" value="BETA-LACTAMASE"/>
    <property type="match status" value="1"/>
</dbReference>
<feature type="region of interest" description="Disordered" evidence="1">
    <location>
        <begin position="86"/>
        <end position="106"/>
    </location>
</feature>
<keyword evidence="3" id="KW-1185">Reference proteome</keyword>
<evidence type="ECO:0000313" key="3">
    <source>
        <dbReference type="Proteomes" id="UP000277671"/>
    </source>
</evidence>
<dbReference type="Proteomes" id="UP000277671">
    <property type="component" value="Unassembled WGS sequence"/>
</dbReference>
<protein>
    <recommendedName>
        <fullName evidence="4">Beta-lactamase class A</fullName>
    </recommendedName>
</protein>
<dbReference type="InterPro" id="IPR000871">
    <property type="entry name" value="Beta-lactam_class-A"/>
</dbReference>
<reference evidence="2 3" key="1">
    <citation type="submission" date="2018-10" db="EMBL/GenBank/DDBJ databases">
        <title>Sequencing the genomes of 1000 actinobacteria strains.</title>
        <authorList>
            <person name="Klenk H.-P."/>
        </authorList>
    </citation>
    <scope>NUCLEOTIDE SEQUENCE [LARGE SCALE GENOMIC DNA]</scope>
    <source>
        <strain evidence="2 3">DSM 45175</strain>
    </source>
</reference>
<dbReference type="InterPro" id="IPR012338">
    <property type="entry name" value="Beta-lactam/transpept-like"/>
</dbReference>
<dbReference type="GO" id="GO:0008800">
    <property type="term" value="F:beta-lactamase activity"/>
    <property type="evidence" value="ECO:0007669"/>
    <property type="project" value="InterPro"/>
</dbReference>
<accession>A0A495JJY7</accession>
<organism evidence="2 3">
    <name type="scientific">Micromonospora pisi</name>
    <dbReference type="NCBI Taxonomy" id="589240"/>
    <lineage>
        <taxon>Bacteria</taxon>
        <taxon>Bacillati</taxon>
        <taxon>Actinomycetota</taxon>
        <taxon>Actinomycetes</taxon>
        <taxon>Micromonosporales</taxon>
        <taxon>Micromonosporaceae</taxon>
        <taxon>Micromonospora</taxon>
    </lineage>
</organism>
<dbReference type="Gene3D" id="3.40.710.10">
    <property type="entry name" value="DD-peptidase/beta-lactamase superfamily"/>
    <property type="match status" value="1"/>
</dbReference>
<comment type="caution">
    <text evidence="2">The sequence shown here is derived from an EMBL/GenBank/DDBJ whole genome shotgun (WGS) entry which is preliminary data.</text>
</comment>
<gene>
    <name evidence="2" type="ORF">BDK92_3469</name>
</gene>
<proteinExistence type="predicted"/>
<dbReference type="GO" id="GO:0030655">
    <property type="term" value="P:beta-lactam antibiotic catabolic process"/>
    <property type="evidence" value="ECO:0007669"/>
    <property type="project" value="InterPro"/>
</dbReference>
<name>A0A495JJY7_9ACTN</name>
<evidence type="ECO:0000313" key="2">
    <source>
        <dbReference type="EMBL" id="RKR89131.1"/>
    </source>
</evidence>
<dbReference type="AlphaFoldDB" id="A0A495JJY7"/>
<dbReference type="SUPFAM" id="SSF56601">
    <property type="entry name" value="beta-lactamase/transpeptidase-like"/>
    <property type="match status" value="1"/>
</dbReference>
<dbReference type="EMBL" id="RBKT01000001">
    <property type="protein sequence ID" value="RKR89131.1"/>
    <property type="molecule type" value="Genomic_DNA"/>
</dbReference>
<dbReference type="GO" id="GO:0046677">
    <property type="term" value="P:response to antibiotic"/>
    <property type="evidence" value="ECO:0007669"/>
    <property type="project" value="InterPro"/>
</dbReference>
<evidence type="ECO:0008006" key="4">
    <source>
        <dbReference type="Google" id="ProtNLM"/>
    </source>
</evidence>
<sequence>MIRKVVGVILRFDVRARGGFHQPDSRRVPDRRAAWSRRPLTAMVGLMLAVLPVAGCGGGDDAAAGGGDAAAAGGAVAGWGSAAGTTGVPSPAPGPGGASASPSGPAGCRPVNGWDCTWQKRFATVSELVGKKPGSLGVELRDRRTGAVWRVGATTHLYWTGSTIKLAMVTSVLERARAGEVTLTDADRKNIADMLAFSSDEAADEIWNKFGRDTMVGRFTSRYGMSKLAFAGSARYWGFMKCTPADLAALMSYVLKTLDPKDRSYLVGAMRDTDPIQHWGVWAAGANQQPGNKNGWSVETDNGKDHWLTSSVGFVGPDQRYVLAMMYDMPAGQDSLKLGGQTLSDIAAVLFGAKTPAQVVVRPS</sequence>
<dbReference type="PANTHER" id="PTHR35333:SF3">
    <property type="entry name" value="BETA-LACTAMASE-TYPE TRANSPEPTIDASE FOLD CONTAINING PROTEIN"/>
    <property type="match status" value="1"/>
</dbReference>